<evidence type="ECO:0000313" key="9">
    <source>
        <dbReference type="Proteomes" id="UP000287563"/>
    </source>
</evidence>
<evidence type="ECO:0000256" key="1">
    <source>
        <dbReference type="ARBA" id="ARBA00004370"/>
    </source>
</evidence>
<dbReference type="InterPro" id="IPR007891">
    <property type="entry name" value="CHASE3"/>
</dbReference>
<reference evidence="8 9" key="1">
    <citation type="submission" date="2018-11" db="EMBL/GenBank/DDBJ databases">
        <title>Photobacterium sp. BEI247 sp. nov., a marine bacterium isolated from Yongle Blue Hole in the South China Sea.</title>
        <authorList>
            <person name="Wang X."/>
        </authorList>
    </citation>
    <scope>NUCLEOTIDE SEQUENCE [LARGE SCALE GENOMIC DNA]</scope>
    <source>
        <strain evidence="9">BEI247</strain>
    </source>
</reference>
<name>A0A444JR45_9GAMM</name>
<dbReference type="GO" id="GO:0016020">
    <property type="term" value="C:membrane"/>
    <property type="evidence" value="ECO:0007669"/>
    <property type="project" value="UniProtKB-SubCell"/>
</dbReference>
<dbReference type="Gene3D" id="1.10.287.950">
    <property type="entry name" value="Methyl-accepting chemotaxis protein"/>
    <property type="match status" value="1"/>
</dbReference>
<comment type="caution">
    <text evidence="8">The sequence shown here is derived from an EMBL/GenBank/DDBJ whole genome shotgun (WGS) entry which is preliminary data.</text>
</comment>
<dbReference type="GO" id="GO:0007165">
    <property type="term" value="P:signal transduction"/>
    <property type="evidence" value="ECO:0007669"/>
    <property type="project" value="UniProtKB-KW"/>
</dbReference>
<dbReference type="SUPFAM" id="SSF58104">
    <property type="entry name" value="Methyl-accepting chemotaxis protein (MCP) signaling domain"/>
    <property type="match status" value="1"/>
</dbReference>
<dbReference type="Pfam" id="PF00672">
    <property type="entry name" value="HAMP"/>
    <property type="match status" value="1"/>
</dbReference>
<dbReference type="SMART" id="SM00283">
    <property type="entry name" value="MA"/>
    <property type="match status" value="1"/>
</dbReference>
<keyword evidence="5" id="KW-1133">Transmembrane helix</keyword>
<dbReference type="GO" id="GO:0006935">
    <property type="term" value="P:chemotaxis"/>
    <property type="evidence" value="ECO:0007669"/>
    <property type="project" value="UniProtKB-ARBA"/>
</dbReference>
<dbReference type="FunFam" id="1.10.287.950:FF:000001">
    <property type="entry name" value="Methyl-accepting chemotaxis sensory transducer"/>
    <property type="match status" value="1"/>
</dbReference>
<evidence type="ECO:0000256" key="5">
    <source>
        <dbReference type="SAM" id="Phobius"/>
    </source>
</evidence>
<evidence type="ECO:0000256" key="4">
    <source>
        <dbReference type="PROSITE-ProRule" id="PRU00284"/>
    </source>
</evidence>
<feature type="domain" description="HAMP" evidence="7">
    <location>
        <begin position="322"/>
        <end position="374"/>
    </location>
</feature>
<dbReference type="PANTHER" id="PTHR32089">
    <property type="entry name" value="METHYL-ACCEPTING CHEMOTAXIS PROTEIN MCPB"/>
    <property type="match status" value="1"/>
</dbReference>
<gene>
    <name evidence="8" type="ORF">EDI28_13200</name>
</gene>
<keyword evidence="5" id="KW-0472">Membrane</keyword>
<organism evidence="8 9">
    <name type="scientific">Photobacterium chitinilyticum</name>
    <dbReference type="NCBI Taxonomy" id="2485123"/>
    <lineage>
        <taxon>Bacteria</taxon>
        <taxon>Pseudomonadati</taxon>
        <taxon>Pseudomonadota</taxon>
        <taxon>Gammaproteobacteria</taxon>
        <taxon>Vibrionales</taxon>
        <taxon>Vibrionaceae</taxon>
        <taxon>Photobacterium</taxon>
    </lineage>
</organism>
<comment type="similarity">
    <text evidence="3">Belongs to the methyl-accepting chemotaxis (MCP) protein family.</text>
</comment>
<accession>A0A444JR45</accession>
<keyword evidence="2 4" id="KW-0807">Transducer</keyword>
<keyword evidence="9" id="KW-1185">Reference proteome</keyword>
<dbReference type="RefSeq" id="WP_128784317.1">
    <property type="nucleotide sequence ID" value="NZ_RJLM01000004.1"/>
</dbReference>
<evidence type="ECO:0000256" key="3">
    <source>
        <dbReference type="ARBA" id="ARBA00029447"/>
    </source>
</evidence>
<dbReference type="Pfam" id="PF05227">
    <property type="entry name" value="CHASE3"/>
    <property type="match status" value="2"/>
</dbReference>
<evidence type="ECO:0000313" key="8">
    <source>
        <dbReference type="EMBL" id="RWX55500.1"/>
    </source>
</evidence>
<comment type="subcellular location">
    <subcellularLocation>
        <location evidence="1">Membrane</location>
    </subcellularLocation>
</comment>
<protein>
    <submittedName>
        <fullName evidence="8">HAMP domain-containing protein</fullName>
    </submittedName>
</protein>
<dbReference type="CDD" id="cd19410">
    <property type="entry name" value="HK9-like_sensor"/>
    <property type="match status" value="1"/>
</dbReference>
<sequence>MNISNISIRNKLMLGNCITIFILVVLFYVVWSSIKTMGSTSIMVEHTYKVIDNSTGLVNSMVDQETGLRGFAIAGQDDYLEPYIAGKDTFQQHLKIVKSLTSDNPAQQKRFDDVAKDATDWQNYAESIITLRKNIRDGERSNRELNALISSGIGKQKMDGLRKEIASGDFGYVGDDVLTAMINMETGLRGFMLNKEEVFLEPYNAGLQNLAKLLPSIQGTELDRSVNEWVNSYGEKAIGLVRKASKFKTVDDLYLELAQKRGKTYMDGLREKVATIVGIEKDLMQQREVASENASSLAIMVIMVGGLTAVIASFGIGIVISNSITKPIRQAVDAAKQLAHGDLTIQLQQGESNEVGTLLTALQTTADSLKGIIGNMANASERLGSASDHLTSITLNTSQGAQEQQHMTDQVAVAMNQMSISVQEVAQNAVQAAQFANEAHSEAQMGIQVVQGTIESISNLEGEINHTSTRLGGLAQEADNIGGILDVIRGIADQTNLLALNAAIEAARAGEQGRGFAVVADEVRGLAKRTQDSTTEIQELIECLQQGTHEVVASMEKSSGFVKSSVVEAGKSGDAFNAISEVISKINDMNTQSANASEEQSVTTEQINQNVVSVNKISQQSAVDAENTVESSKDLANLSVTLQGIVGQFKVQ</sequence>
<dbReference type="PROSITE" id="PS50885">
    <property type="entry name" value="HAMP"/>
    <property type="match status" value="1"/>
</dbReference>
<feature type="domain" description="Methyl-accepting transducer" evidence="6">
    <location>
        <begin position="379"/>
        <end position="615"/>
    </location>
</feature>
<dbReference type="PROSITE" id="PS50111">
    <property type="entry name" value="CHEMOTAXIS_TRANSDUC_2"/>
    <property type="match status" value="1"/>
</dbReference>
<evidence type="ECO:0000259" key="6">
    <source>
        <dbReference type="PROSITE" id="PS50111"/>
    </source>
</evidence>
<dbReference type="Proteomes" id="UP000287563">
    <property type="component" value="Unassembled WGS sequence"/>
</dbReference>
<dbReference type="EMBL" id="RJLM01000004">
    <property type="protein sequence ID" value="RWX55500.1"/>
    <property type="molecule type" value="Genomic_DNA"/>
</dbReference>
<keyword evidence="5" id="KW-0812">Transmembrane</keyword>
<evidence type="ECO:0000256" key="2">
    <source>
        <dbReference type="ARBA" id="ARBA00023224"/>
    </source>
</evidence>
<dbReference type="OrthoDB" id="9795078at2"/>
<dbReference type="InterPro" id="IPR003660">
    <property type="entry name" value="HAMP_dom"/>
</dbReference>
<dbReference type="PANTHER" id="PTHR32089:SF112">
    <property type="entry name" value="LYSOZYME-LIKE PROTEIN-RELATED"/>
    <property type="match status" value="1"/>
</dbReference>
<proteinExistence type="inferred from homology"/>
<evidence type="ECO:0000259" key="7">
    <source>
        <dbReference type="PROSITE" id="PS50885"/>
    </source>
</evidence>
<dbReference type="CDD" id="cd06225">
    <property type="entry name" value="HAMP"/>
    <property type="match status" value="1"/>
</dbReference>
<dbReference type="Pfam" id="PF00015">
    <property type="entry name" value="MCPsignal"/>
    <property type="match status" value="1"/>
</dbReference>
<dbReference type="InterPro" id="IPR004089">
    <property type="entry name" value="MCPsignal_dom"/>
</dbReference>
<feature type="transmembrane region" description="Helical" evidence="5">
    <location>
        <begin position="12"/>
        <end position="31"/>
    </location>
</feature>
<dbReference type="SMART" id="SM00304">
    <property type="entry name" value="HAMP"/>
    <property type="match status" value="1"/>
</dbReference>
<dbReference type="AlphaFoldDB" id="A0A444JR45"/>
<dbReference type="CDD" id="cd11386">
    <property type="entry name" value="MCP_signal"/>
    <property type="match status" value="1"/>
</dbReference>
<feature type="transmembrane region" description="Helical" evidence="5">
    <location>
        <begin position="297"/>
        <end position="320"/>
    </location>
</feature>